<reference evidence="3" key="1">
    <citation type="submission" date="2018-03" db="EMBL/GenBank/DDBJ databases">
        <title>New taxa in the Lactobacillus gasseri group.</title>
        <authorList>
            <person name="Tanizawa Y."/>
            <person name="Tohno M."/>
            <person name="Endo A."/>
            <person name="Arita M."/>
        </authorList>
    </citation>
    <scope>NUCLEOTIDE SEQUENCE [LARGE SCALE GENOMIC DNA]</scope>
    <source>
        <strain evidence="3">DSM 24759</strain>
    </source>
</reference>
<organism evidence="2 3">
    <name type="scientific">Lactobacillus rodentium</name>
    <dbReference type="NCBI Taxonomy" id="947835"/>
    <lineage>
        <taxon>Bacteria</taxon>
        <taxon>Bacillati</taxon>
        <taxon>Bacillota</taxon>
        <taxon>Bacilli</taxon>
        <taxon>Lactobacillales</taxon>
        <taxon>Lactobacillaceae</taxon>
        <taxon>Lactobacillus</taxon>
    </lineage>
</organism>
<dbReference type="InterPro" id="IPR051910">
    <property type="entry name" value="ComF/GntX_DNA_util-trans"/>
</dbReference>
<dbReference type="Gene3D" id="3.40.50.2020">
    <property type="match status" value="1"/>
</dbReference>
<comment type="similarity">
    <text evidence="1">Belongs to the ComF/GntX family.</text>
</comment>
<dbReference type="SUPFAM" id="SSF53271">
    <property type="entry name" value="PRTase-like"/>
    <property type="match status" value="1"/>
</dbReference>
<evidence type="ECO:0008006" key="4">
    <source>
        <dbReference type="Google" id="ProtNLM"/>
    </source>
</evidence>
<dbReference type="AlphaFoldDB" id="A0A2Z6T7Q2"/>
<evidence type="ECO:0000313" key="3">
    <source>
        <dbReference type="Proteomes" id="UP000257317"/>
    </source>
</evidence>
<sequence>MRLVLQSLLAKIPKADLYIPLPSSPTHLKKRSFDTIRSIYEDKVKLCQLLEKNDSESAQGEKNKAERLRTKQTFTIKQDISIKNTPQKILLLDDIYTTGRTLYHARDAVNKLFPQSEIQSLTLAH</sequence>
<gene>
    <name evidence="2" type="ORF">LrDSM24759_13000</name>
</gene>
<comment type="caution">
    <text evidence="2">The sequence shown here is derived from an EMBL/GenBank/DDBJ whole genome shotgun (WGS) entry which is preliminary data.</text>
</comment>
<dbReference type="InterPro" id="IPR000836">
    <property type="entry name" value="PRTase_dom"/>
</dbReference>
<dbReference type="EMBL" id="BFBY01000012">
    <property type="protein sequence ID" value="GBG05386.1"/>
    <property type="molecule type" value="Genomic_DNA"/>
</dbReference>
<dbReference type="PANTHER" id="PTHR47505:SF1">
    <property type="entry name" value="DNA UTILIZATION PROTEIN YHGH"/>
    <property type="match status" value="1"/>
</dbReference>
<dbReference type="CDD" id="cd06223">
    <property type="entry name" value="PRTases_typeI"/>
    <property type="match status" value="1"/>
</dbReference>
<protein>
    <recommendedName>
        <fullName evidence="4">Competence protein ComFC</fullName>
    </recommendedName>
</protein>
<keyword evidence="3" id="KW-1185">Reference proteome</keyword>
<accession>A0A2Z6T7Q2</accession>
<proteinExistence type="inferred from homology"/>
<name>A0A2Z6T7Q2_9LACO</name>
<evidence type="ECO:0000256" key="1">
    <source>
        <dbReference type="ARBA" id="ARBA00008007"/>
    </source>
</evidence>
<dbReference type="InterPro" id="IPR029057">
    <property type="entry name" value="PRTase-like"/>
</dbReference>
<evidence type="ECO:0000313" key="2">
    <source>
        <dbReference type="EMBL" id="GBG05386.1"/>
    </source>
</evidence>
<dbReference type="Proteomes" id="UP000257317">
    <property type="component" value="Unassembled WGS sequence"/>
</dbReference>
<dbReference type="PANTHER" id="PTHR47505">
    <property type="entry name" value="DNA UTILIZATION PROTEIN YHGH"/>
    <property type="match status" value="1"/>
</dbReference>